<organism evidence="1">
    <name type="scientific">Glypta fumiferanae</name>
    <dbReference type="NCBI Taxonomy" id="389681"/>
    <lineage>
        <taxon>Eukaryota</taxon>
        <taxon>Metazoa</taxon>
        <taxon>Ecdysozoa</taxon>
        <taxon>Arthropoda</taxon>
        <taxon>Hexapoda</taxon>
        <taxon>Insecta</taxon>
        <taxon>Pterygota</taxon>
        <taxon>Neoptera</taxon>
        <taxon>Endopterygota</taxon>
        <taxon>Hymenoptera</taxon>
        <taxon>Apocrita</taxon>
        <taxon>Ichneumonoidea</taxon>
        <taxon>Ichneumonidae</taxon>
        <taxon>Banchinae</taxon>
        <taxon>Glypta</taxon>
    </lineage>
</organism>
<protein>
    <submittedName>
        <fullName evidence="1">Uncharacterized protein</fullName>
    </submittedName>
</protein>
<proteinExistence type="predicted"/>
<name>A0A0F6QA63_9HYME</name>
<sequence>MNWIMINVVTDALRRVGVESLNGRSDNIDGNGFKIMIARAEQRKLFIQYCNESIPALNLNYDEIVKFDETKNPFIFRLVTRSERMNLLAMYVDVLPIRTYELLVARPVYTFITIYPNLIIDAFMMTAEKTGLYSIQNLLRVVSIKGENENVNDKNSFDTSSALILTGITFAILANKLLSS</sequence>
<gene>
    <name evidence="1" type="primary">U26</name>
</gene>
<dbReference type="AlphaFoldDB" id="A0A0F6QA63"/>
<accession>A0A0F6QA63</accession>
<dbReference type="EMBL" id="KP706798">
    <property type="protein sequence ID" value="AKD28058.1"/>
    <property type="molecule type" value="Genomic_DNA"/>
</dbReference>
<evidence type="ECO:0000313" key="1">
    <source>
        <dbReference type="EMBL" id="AKD28058.1"/>
    </source>
</evidence>
<reference evidence="1" key="1">
    <citation type="journal article" date="2015" name="J. Virol.">
        <title>Genomic and Proteomic Analyses Indicate that Banchine and Campoplegine Polydnaviruses Have Similar, if Not Identical, Viral Ancestors.</title>
        <authorList>
            <person name="Beliveau C."/>
            <person name="Cohen A."/>
            <person name="Stewart D."/>
            <person name="Periquet G."/>
            <person name="Djoumad A."/>
            <person name="Kuhn L."/>
            <person name="Stoltz D."/>
            <person name="Volkoff A.-N."/>
            <person name="Herniou E."/>
            <person name="Drezen J.-M."/>
            <person name="Cusson M."/>
        </authorList>
    </citation>
    <scope>NUCLEOTIDE SEQUENCE</scope>
</reference>